<organism evidence="1 2">
    <name type="scientific">candidate division WOR_3 bacterium SM23_60</name>
    <dbReference type="NCBI Taxonomy" id="1703780"/>
    <lineage>
        <taxon>Bacteria</taxon>
        <taxon>Bacteria division WOR-3</taxon>
    </lineage>
</organism>
<dbReference type="SUPFAM" id="SSF53448">
    <property type="entry name" value="Nucleotide-diphospho-sugar transferases"/>
    <property type="match status" value="1"/>
</dbReference>
<dbReference type="Gene3D" id="3.90.550.10">
    <property type="entry name" value="Spore Coat Polysaccharide Biosynthesis Protein SpsA, Chain A"/>
    <property type="match status" value="1"/>
</dbReference>
<dbReference type="InterPro" id="IPR029044">
    <property type="entry name" value="Nucleotide-diphossugar_trans"/>
</dbReference>
<name>A0A0S8GLF3_UNCW3</name>
<comment type="caution">
    <text evidence="1">The sequence shown here is derived from an EMBL/GenBank/DDBJ whole genome shotgun (WGS) entry which is preliminary data.</text>
</comment>
<dbReference type="EMBL" id="LJUO01000013">
    <property type="protein sequence ID" value="KPK73220.1"/>
    <property type="molecule type" value="Genomic_DNA"/>
</dbReference>
<dbReference type="AlphaFoldDB" id="A0A0S8GLF3"/>
<evidence type="ECO:0000313" key="2">
    <source>
        <dbReference type="Proteomes" id="UP000051096"/>
    </source>
</evidence>
<reference evidence="1 2" key="1">
    <citation type="journal article" date="2015" name="Microbiome">
        <title>Genomic resolution of linkages in carbon, nitrogen, and sulfur cycling among widespread estuary sediment bacteria.</title>
        <authorList>
            <person name="Baker B.J."/>
            <person name="Lazar C.S."/>
            <person name="Teske A.P."/>
            <person name="Dick G.J."/>
        </authorList>
    </citation>
    <scope>NUCLEOTIDE SEQUENCE [LARGE SCALE GENOMIC DNA]</scope>
    <source>
        <strain evidence="1">SM23_60</strain>
    </source>
</reference>
<proteinExistence type="predicted"/>
<dbReference type="Proteomes" id="UP000051096">
    <property type="component" value="Unassembled WGS sequence"/>
</dbReference>
<protein>
    <submittedName>
        <fullName evidence="1">Uncharacterized protein</fullName>
    </submittedName>
</protein>
<evidence type="ECO:0000313" key="1">
    <source>
        <dbReference type="EMBL" id="KPK73220.1"/>
    </source>
</evidence>
<accession>A0A0S8GLF3</accession>
<sequence>MELVEDSKKIEKIIFSSTVYPSTSSETDAILLAESIRSFAGFLCQTPIWFLVPEYGKQISPKVRDKLCALGVKLIPFEVDHEVMQFPLAAYVLAAALAESKANAQTESFVWLGTNTIVLQEPSRFLLSADKNLGFRPVHHTLVGSHYDAPLDPFWTLIYQYCTVPEDRIFPMKTHIDGITIRPYFNAGMLVTRPEKALFKAWSDTFLRVYQEPNFQEIYRQDERYTIFFHQAVLSGIILSTFTTDEIQELPPTYNYPIHLFTEDITEHRPSSLEELVTIRHEGFYKDPEWMKKMPARQSLKQWLVKRLHEFYPNL</sequence>
<gene>
    <name evidence="1" type="ORF">AMJ87_02380</name>
</gene>